<dbReference type="EMBL" id="JBHUKU010000024">
    <property type="protein sequence ID" value="MFD2464110.1"/>
    <property type="molecule type" value="Genomic_DNA"/>
</dbReference>
<dbReference type="PROSITE" id="PS50943">
    <property type="entry name" value="HTH_CROC1"/>
    <property type="match status" value="1"/>
</dbReference>
<dbReference type="CDD" id="cd00093">
    <property type="entry name" value="HTH_XRE"/>
    <property type="match status" value="1"/>
</dbReference>
<dbReference type="RefSeq" id="WP_345407636.1">
    <property type="nucleotide sequence ID" value="NZ_BAABHG010000023.1"/>
</dbReference>
<dbReference type="InterPro" id="IPR043917">
    <property type="entry name" value="DUF5753"/>
</dbReference>
<dbReference type="Proteomes" id="UP001597419">
    <property type="component" value="Unassembled WGS sequence"/>
</dbReference>
<gene>
    <name evidence="2" type="ORF">ACFSYJ_36215</name>
</gene>
<feature type="domain" description="HTH cro/C1-type" evidence="1">
    <location>
        <begin position="18"/>
        <end position="71"/>
    </location>
</feature>
<proteinExistence type="predicted"/>
<dbReference type="SUPFAM" id="SSF47413">
    <property type="entry name" value="lambda repressor-like DNA-binding domains"/>
    <property type="match status" value="1"/>
</dbReference>
<keyword evidence="3" id="KW-1185">Reference proteome</keyword>
<comment type="caution">
    <text evidence="2">The sequence shown here is derived from an EMBL/GenBank/DDBJ whole genome shotgun (WGS) entry which is preliminary data.</text>
</comment>
<name>A0ABW5GTB5_9PSEU</name>
<dbReference type="InterPro" id="IPR010982">
    <property type="entry name" value="Lambda_DNA-bd_dom_sf"/>
</dbReference>
<sequence>MPQPDERPQSGTELADALKQLRKAANLSGERLAARCAMSQSKISRIERGRILPTVVDVERLLKALEVPDEIERELVALARRANVQHTSWRTAAEMGLWRQQDELKALAQSSTIVRQFLPAIPSGLLQTEEYARQVLEPTVPGDVSWNAQRAVRARMESQEVLGDTSRRFIFLMPEHAIRWNRVDREVMAAQCAHMANMSERPNLDIAVIPQSAKVRAAPLNVFVIYDERLVSAELFSGKVVLRDPRDIAYHLNLFEFFYSHALTGDNATAFLRSVSDDFMRERG</sequence>
<evidence type="ECO:0000259" key="1">
    <source>
        <dbReference type="PROSITE" id="PS50943"/>
    </source>
</evidence>
<reference evidence="3" key="1">
    <citation type="journal article" date="2019" name="Int. J. Syst. Evol. Microbiol.">
        <title>The Global Catalogue of Microorganisms (GCM) 10K type strain sequencing project: providing services to taxonomists for standard genome sequencing and annotation.</title>
        <authorList>
            <consortium name="The Broad Institute Genomics Platform"/>
            <consortium name="The Broad Institute Genome Sequencing Center for Infectious Disease"/>
            <person name="Wu L."/>
            <person name="Ma J."/>
        </authorList>
    </citation>
    <scope>NUCLEOTIDE SEQUENCE [LARGE SCALE GENOMIC DNA]</scope>
    <source>
        <strain evidence="3">CGMCC 4.7643</strain>
    </source>
</reference>
<accession>A0ABW5GTB5</accession>
<evidence type="ECO:0000313" key="3">
    <source>
        <dbReference type="Proteomes" id="UP001597419"/>
    </source>
</evidence>
<dbReference type="Pfam" id="PF13560">
    <property type="entry name" value="HTH_31"/>
    <property type="match status" value="1"/>
</dbReference>
<dbReference type="SMART" id="SM00530">
    <property type="entry name" value="HTH_XRE"/>
    <property type="match status" value="1"/>
</dbReference>
<dbReference type="InterPro" id="IPR001387">
    <property type="entry name" value="Cro/C1-type_HTH"/>
</dbReference>
<dbReference type="Gene3D" id="1.10.260.40">
    <property type="entry name" value="lambda repressor-like DNA-binding domains"/>
    <property type="match status" value="1"/>
</dbReference>
<organism evidence="2 3">
    <name type="scientific">Amycolatopsis samaneae</name>
    <dbReference type="NCBI Taxonomy" id="664691"/>
    <lineage>
        <taxon>Bacteria</taxon>
        <taxon>Bacillati</taxon>
        <taxon>Actinomycetota</taxon>
        <taxon>Actinomycetes</taxon>
        <taxon>Pseudonocardiales</taxon>
        <taxon>Pseudonocardiaceae</taxon>
        <taxon>Amycolatopsis</taxon>
    </lineage>
</organism>
<evidence type="ECO:0000313" key="2">
    <source>
        <dbReference type="EMBL" id="MFD2464110.1"/>
    </source>
</evidence>
<protein>
    <submittedName>
        <fullName evidence="2">Helix-turn-helix domain-containing protein</fullName>
    </submittedName>
</protein>
<dbReference type="Pfam" id="PF19054">
    <property type="entry name" value="DUF5753"/>
    <property type="match status" value="1"/>
</dbReference>